<dbReference type="GO" id="GO:0042765">
    <property type="term" value="C:GPI-anchor transamidase complex"/>
    <property type="evidence" value="ECO:0007669"/>
    <property type="project" value="InterPro"/>
</dbReference>
<accession>A0A3R7WPR0</accession>
<evidence type="ECO:0000256" key="4">
    <source>
        <dbReference type="ARBA" id="ARBA00022729"/>
    </source>
</evidence>
<keyword evidence="5" id="KW-0472">Membrane</keyword>
<comment type="caution">
    <text evidence="7">The sequence shown here is derived from an EMBL/GenBank/DDBJ whole genome shotgun (WGS) entry which is preliminary data.</text>
</comment>
<evidence type="ECO:0000313" key="7">
    <source>
        <dbReference type="EMBL" id="RQM14175.1"/>
    </source>
</evidence>
<gene>
    <name evidence="7" type="ORF">DD237_003492</name>
</gene>
<evidence type="ECO:0000256" key="6">
    <source>
        <dbReference type="SAM" id="SignalP"/>
    </source>
</evidence>
<dbReference type="PANTHER" id="PTHR48067:SF1">
    <property type="entry name" value="GPI-ANCHOR TRANSAMIDASE"/>
    <property type="match status" value="1"/>
</dbReference>
<dbReference type="GO" id="GO:0006506">
    <property type="term" value="P:GPI anchor biosynthetic process"/>
    <property type="evidence" value="ECO:0007669"/>
    <property type="project" value="UniProtKB-UniPathway"/>
</dbReference>
<dbReference type="GO" id="GO:0016255">
    <property type="term" value="P:attachment of GPI anchor to protein"/>
    <property type="evidence" value="ECO:0007669"/>
    <property type="project" value="InterPro"/>
</dbReference>
<reference evidence="7 8" key="1">
    <citation type="submission" date="2018-06" db="EMBL/GenBank/DDBJ databases">
        <title>Comparative genomics of downy mildews reveals potential adaptations to biotrophy.</title>
        <authorList>
            <person name="Fletcher K."/>
            <person name="Klosterman S.J."/>
            <person name="Derevnina L."/>
            <person name="Martin F."/>
            <person name="Koike S."/>
            <person name="Reyes Chin-Wo S."/>
            <person name="Mou B."/>
            <person name="Michelmore R."/>
        </authorList>
    </citation>
    <scope>NUCLEOTIDE SEQUENCE [LARGE SCALE GENOMIC DNA]</scope>
    <source>
        <strain evidence="7 8">R13</strain>
    </source>
</reference>
<dbReference type="InterPro" id="IPR028361">
    <property type="entry name" value="GPI_transamidase"/>
</dbReference>
<keyword evidence="3" id="KW-0337">GPI-anchor biosynthesis</keyword>
<dbReference type="PRINTS" id="PR00776">
    <property type="entry name" value="HEMOGLOBNASE"/>
</dbReference>
<dbReference type="InterPro" id="IPR001096">
    <property type="entry name" value="Peptidase_C13"/>
</dbReference>
<comment type="similarity">
    <text evidence="2">Belongs to the peptidase C13 family.</text>
</comment>
<evidence type="ECO:0000256" key="3">
    <source>
        <dbReference type="ARBA" id="ARBA00022502"/>
    </source>
</evidence>
<dbReference type="Gene3D" id="3.40.50.1460">
    <property type="match status" value="2"/>
</dbReference>
<sequence length="441" mass="49153">MQTFWLLLLALSCVYGEGKYHRHTNNWAVIVDTSRFWSNYRHVANALSLYHSVKRLGIPDSQIILMLADQMPCNARNCFPGQVFNSRTQKINLYGKNVEVDYRGSEVSVANFITVLTGRHEPGTPASKKLDTDENSNIFVRILLVLPCRRSYHSLFCSRGVADIVQLYMSGHGGDGFLKFQWSSTESAYFPFGVSLSSQDFEEMSSQDLADSIQEMHVKKRCVPQRTAYSAQLTRPCISIMRSYNEIFFMVDTCQAGSLSNALESPKVVTIGSSKTGENSYAHHSDSELGLAVIDRFTFSTLDYLQRMKVGNSIRNGTLLDLFNFYDPKMLLSTPDYRTDILGRSIGEVPITDFLGSMLDVHLHFDEEAYPIEATPAVPISSSEATATTSFKDSVSELNACTQCKKDLTATGARSFGFTRDFMAAVTAVVIVAMFVAIKSI</sequence>
<protein>
    <recommendedName>
        <fullName evidence="9">GPI-anchor transamidase</fullName>
    </recommendedName>
</protein>
<keyword evidence="5" id="KW-0812">Transmembrane</keyword>
<keyword evidence="4 6" id="KW-0732">Signal</keyword>
<dbReference type="Pfam" id="PF01650">
    <property type="entry name" value="Peptidase_C13"/>
    <property type="match status" value="2"/>
</dbReference>
<feature type="signal peptide" evidence="6">
    <location>
        <begin position="1"/>
        <end position="18"/>
    </location>
</feature>
<dbReference type="GO" id="GO:0003923">
    <property type="term" value="F:GPI-anchor transamidase activity"/>
    <property type="evidence" value="ECO:0007669"/>
    <property type="project" value="InterPro"/>
</dbReference>
<dbReference type="GO" id="GO:0006508">
    <property type="term" value="P:proteolysis"/>
    <property type="evidence" value="ECO:0007669"/>
    <property type="project" value="InterPro"/>
</dbReference>
<proteinExistence type="inferred from homology"/>
<evidence type="ECO:0000256" key="1">
    <source>
        <dbReference type="ARBA" id="ARBA00004687"/>
    </source>
</evidence>
<name>A0A3R7WPR0_9STRA</name>
<dbReference type="AlphaFoldDB" id="A0A3R7WPR0"/>
<evidence type="ECO:0000256" key="2">
    <source>
        <dbReference type="ARBA" id="ARBA00009941"/>
    </source>
</evidence>
<feature type="chain" id="PRO_5018760320" description="GPI-anchor transamidase" evidence="6">
    <location>
        <begin position="19"/>
        <end position="441"/>
    </location>
</feature>
<dbReference type="PANTHER" id="PTHR48067">
    <property type="entry name" value="GPI-ANCHOR TRANSAMIDASE"/>
    <property type="match status" value="1"/>
</dbReference>
<evidence type="ECO:0000313" key="8">
    <source>
        <dbReference type="Proteomes" id="UP000286097"/>
    </source>
</evidence>
<evidence type="ECO:0008006" key="9">
    <source>
        <dbReference type="Google" id="ProtNLM"/>
    </source>
</evidence>
<dbReference type="VEuPathDB" id="FungiDB:DD237_003492"/>
<evidence type="ECO:0000256" key="5">
    <source>
        <dbReference type="SAM" id="Phobius"/>
    </source>
</evidence>
<feature type="transmembrane region" description="Helical" evidence="5">
    <location>
        <begin position="422"/>
        <end position="438"/>
    </location>
</feature>
<keyword evidence="5" id="KW-1133">Transmembrane helix</keyword>
<dbReference type="UniPathway" id="UPA00196"/>
<dbReference type="EMBL" id="QKXF01000217">
    <property type="protein sequence ID" value="RQM14175.1"/>
    <property type="molecule type" value="Genomic_DNA"/>
</dbReference>
<organism evidence="7 8">
    <name type="scientific">Peronospora effusa</name>
    <dbReference type="NCBI Taxonomy" id="542832"/>
    <lineage>
        <taxon>Eukaryota</taxon>
        <taxon>Sar</taxon>
        <taxon>Stramenopiles</taxon>
        <taxon>Oomycota</taxon>
        <taxon>Peronosporomycetes</taxon>
        <taxon>Peronosporales</taxon>
        <taxon>Peronosporaceae</taxon>
        <taxon>Peronospora</taxon>
    </lineage>
</organism>
<comment type="pathway">
    <text evidence="1">Glycolipid biosynthesis; glycosylphosphatidylinositol-anchor biosynthesis.</text>
</comment>
<dbReference type="Proteomes" id="UP000286097">
    <property type="component" value="Unassembled WGS sequence"/>
</dbReference>